<dbReference type="RefSeq" id="WP_160793492.1">
    <property type="nucleotide sequence ID" value="NZ_WRPA01000001.1"/>
</dbReference>
<reference evidence="1 2" key="1">
    <citation type="submission" date="2019-12" db="EMBL/GenBank/DDBJ databases">
        <title>Shewanella insulae sp. nov., isolated from a tidal flat.</title>
        <authorList>
            <person name="Yoon J.-H."/>
        </authorList>
    </citation>
    <scope>NUCLEOTIDE SEQUENCE [LARGE SCALE GENOMIC DNA]</scope>
    <source>
        <strain evidence="1 2">JBTF-M18</strain>
    </source>
</reference>
<evidence type="ECO:0008006" key="3">
    <source>
        <dbReference type="Google" id="ProtNLM"/>
    </source>
</evidence>
<organism evidence="1 2">
    <name type="scientific">Shewanella insulae</name>
    <dbReference type="NCBI Taxonomy" id="2681496"/>
    <lineage>
        <taxon>Bacteria</taxon>
        <taxon>Pseudomonadati</taxon>
        <taxon>Pseudomonadota</taxon>
        <taxon>Gammaproteobacteria</taxon>
        <taxon>Alteromonadales</taxon>
        <taxon>Shewanellaceae</taxon>
        <taxon>Shewanella</taxon>
    </lineage>
</organism>
<comment type="caution">
    <text evidence="1">The sequence shown here is derived from an EMBL/GenBank/DDBJ whole genome shotgun (WGS) entry which is preliminary data.</text>
</comment>
<evidence type="ECO:0000313" key="2">
    <source>
        <dbReference type="Proteomes" id="UP000474778"/>
    </source>
</evidence>
<accession>A0A6L7HTA0</accession>
<gene>
    <name evidence="1" type="ORF">GNT65_02335</name>
</gene>
<proteinExistence type="predicted"/>
<name>A0A6L7HTA0_9GAMM</name>
<sequence>MSQTLSQLLNKSPSAHPRALVVGNGINRYRPKDQRPKNLHAEQANGINAWDEMLVHLWRAHRGDEVASIPVGIALTEFYDALDLISNKPNKQLQKEFCNLMASWQPQCQHQRLIAWAELNNTPVLTTNFEQTLAKSHQLRLHHLQAKHFTDFYPWSSYFAKAPIVSPTEEFAIWHINGMQRYARSVRLGLSHYMGAVDRARDILHQGHLGGGFKKALKEHWRGNSTWLNILLHNELVFIGLGLESNEIFLRWLLIERAKLYKAFPERRREAYYVYAGEPISQGHKLFLEAVGVTVLHQSDYEAIYEAPWAEH</sequence>
<dbReference type="AlphaFoldDB" id="A0A6L7HTA0"/>
<keyword evidence="2" id="KW-1185">Reference proteome</keyword>
<dbReference type="EMBL" id="WRPA01000001">
    <property type="protein sequence ID" value="MXR67512.1"/>
    <property type="molecule type" value="Genomic_DNA"/>
</dbReference>
<evidence type="ECO:0000313" key="1">
    <source>
        <dbReference type="EMBL" id="MXR67512.1"/>
    </source>
</evidence>
<dbReference type="Proteomes" id="UP000474778">
    <property type="component" value="Unassembled WGS sequence"/>
</dbReference>
<protein>
    <recommendedName>
        <fullName evidence="3">SIR2-like domain-containing protein</fullName>
    </recommendedName>
</protein>